<dbReference type="Proteomes" id="UP000604046">
    <property type="component" value="Unassembled WGS sequence"/>
</dbReference>
<sequence>MTPSVEELLPVGPFCPYASPRLKNLCADERHRTQMEDIVMRIDRLAEVEDATLADHLALGREIRDADAVWRGNLMQMRHSEDFQTQELYHFTDAHLQTLGVSVAEVEKFAAWQAEALEAMGQRRPLPAPQALPGSEKATHLRGLLDSFRLGRTQTLSMDLSPPEALEESVADEELAALQRDHAALIAMGQDYGSFDAAGKKIFIDQIDQIEERWRVYLGRLRLMGEADPPFVQSIRPLLERLGLRAAEANAVLREAHRQLRSNADARSG</sequence>
<comment type="caution">
    <text evidence="1">The sequence shown here is derived from an EMBL/GenBank/DDBJ whole genome shotgun (WGS) entry which is preliminary data.</text>
</comment>
<protein>
    <submittedName>
        <fullName evidence="1">NLRC3 protein</fullName>
    </submittedName>
</protein>
<dbReference type="OrthoDB" id="10263385at2759"/>
<evidence type="ECO:0000313" key="2">
    <source>
        <dbReference type="Proteomes" id="UP000604046"/>
    </source>
</evidence>
<name>A0A812IP03_9DINO</name>
<dbReference type="InterPro" id="IPR014954">
    <property type="entry name" value="DUF1825"/>
</dbReference>
<reference evidence="1" key="1">
    <citation type="submission" date="2021-02" db="EMBL/GenBank/DDBJ databases">
        <authorList>
            <person name="Dougan E. K."/>
            <person name="Rhodes N."/>
            <person name="Thang M."/>
            <person name="Chan C."/>
        </authorList>
    </citation>
    <scope>NUCLEOTIDE SEQUENCE</scope>
</reference>
<evidence type="ECO:0000313" key="1">
    <source>
        <dbReference type="EMBL" id="CAE7042308.1"/>
    </source>
</evidence>
<keyword evidence="2" id="KW-1185">Reference proteome</keyword>
<gene>
    <name evidence="1" type="primary">NLRC3</name>
    <name evidence="1" type="ORF">SNAT2548_LOCUS5013</name>
</gene>
<organism evidence="1 2">
    <name type="scientific">Symbiodinium natans</name>
    <dbReference type="NCBI Taxonomy" id="878477"/>
    <lineage>
        <taxon>Eukaryota</taxon>
        <taxon>Sar</taxon>
        <taxon>Alveolata</taxon>
        <taxon>Dinophyceae</taxon>
        <taxon>Suessiales</taxon>
        <taxon>Symbiodiniaceae</taxon>
        <taxon>Symbiodinium</taxon>
    </lineage>
</organism>
<proteinExistence type="predicted"/>
<accession>A0A812IP03</accession>
<dbReference type="EMBL" id="CAJNDS010000313">
    <property type="protein sequence ID" value="CAE7042308.1"/>
    <property type="molecule type" value="Genomic_DNA"/>
</dbReference>
<dbReference type="AlphaFoldDB" id="A0A812IP03"/>
<dbReference type="Pfam" id="PF08855">
    <property type="entry name" value="DUF1825"/>
    <property type="match status" value="1"/>
</dbReference>